<dbReference type="AlphaFoldDB" id="A0A061HKN1"/>
<evidence type="ECO:0000313" key="4">
    <source>
        <dbReference type="EMBL" id="SUZ07904.1"/>
    </source>
</evidence>
<sequence>MRIIYEFIAAVTSIMFIFAVTAEVTPQNQPEKWPLSLFSRASHFIKRSTNRRRDIDEIAKHAQQKRMPIGIMKMSPEEGEKFFATNWLYDGDLQTNGTGVHNAAPSQRDLEPDALIVPFTLHSDSLDLGQMEPKYNSSDAVDSPIPLKKRDFKCPKGTSDCSAIGHSNSCCSSGDVCYAIQDTGLGPVGCCPKNKNCSGKIMNCDSPNTACPASQGGGCCIPDYACATYGCIIQSTLLVTTVITVTAEPSSNPEVTTIISTLFPTQTCETTHKPCTESPEGDCGSGNGSNASSNDDNPSPQTSASHVSSDAGAEPVRPTGISSVPPTWPLGDPEVCPTGFYACKAFHAGGCCRVGRNCDTTSCPPTASTSFVSGGVTVVAPVTSNTSAKPTGTCAQGWNMCPSDEGGKCCPVGWQCGVDRCSNVGPTSTGVIDKEDVSLAGRQDTNWLGVVFGISILVVIST</sequence>
<evidence type="ECO:0000313" key="5">
    <source>
        <dbReference type="Proteomes" id="UP000053110"/>
    </source>
</evidence>
<name>A0A061HKN1_BLUGR</name>
<gene>
    <name evidence="3" type="ORF">BGT96224_3484</name>
    <name evidence="4" type="ORF">BGT96224V2_LOCUS1083</name>
</gene>
<protein>
    <submittedName>
        <fullName evidence="4">Bgt-3484</fullName>
    </submittedName>
</protein>
<evidence type="ECO:0000256" key="1">
    <source>
        <dbReference type="SAM" id="MobiDB-lite"/>
    </source>
</evidence>
<dbReference type="Proteomes" id="UP000053110">
    <property type="component" value="Unassembled WGS sequence"/>
</dbReference>
<accession>A0A061HKN1</accession>
<feature type="signal peptide" evidence="2">
    <location>
        <begin position="1"/>
        <end position="22"/>
    </location>
</feature>
<feature type="compositionally biased region" description="Polar residues" evidence="1">
    <location>
        <begin position="298"/>
        <end position="308"/>
    </location>
</feature>
<evidence type="ECO:0000256" key="2">
    <source>
        <dbReference type="SAM" id="SignalP"/>
    </source>
</evidence>
<evidence type="ECO:0000313" key="3">
    <source>
        <dbReference type="EMBL" id="EPQ67301.1"/>
    </source>
</evidence>
<dbReference type="PANTHER" id="PTHR39599">
    <property type="entry name" value="GPI-ANCHORED PROTEIN (EUROFUNG)-RELATED-RELATED"/>
    <property type="match status" value="1"/>
</dbReference>
<organism evidence="4">
    <name type="scientific">Blumeria graminis f. sp. tritici 96224</name>
    <dbReference type="NCBI Taxonomy" id="1268274"/>
    <lineage>
        <taxon>Eukaryota</taxon>
        <taxon>Fungi</taxon>
        <taxon>Dikarya</taxon>
        <taxon>Ascomycota</taxon>
        <taxon>Pezizomycotina</taxon>
        <taxon>Leotiomycetes</taxon>
        <taxon>Erysiphales</taxon>
        <taxon>Erysiphaceae</taxon>
        <taxon>Blumeria</taxon>
    </lineage>
</organism>
<dbReference type="HOGENOM" id="CLU_044725_0_0_1"/>
<feature type="chain" id="PRO_5044538316" evidence="2">
    <location>
        <begin position="23"/>
        <end position="462"/>
    </location>
</feature>
<dbReference type="EMBL" id="UIGY01000003">
    <property type="protein sequence ID" value="SUZ07904.1"/>
    <property type="molecule type" value="Genomic_DNA"/>
</dbReference>
<reference evidence="5" key="1">
    <citation type="journal article" date="2013" name="Nat. Genet.">
        <title>The wheat powdery mildew genome shows the unique evolution of an obligate biotroph.</title>
        <authorList>
            <person name="Wicker T."/>
            <person name="Oberhaensli S."/>
            <person name="Parlange F."/>
            <person name="Buchmann J.P."/>
            <person name="Shatalina M."/>
            <person name="Roffler S."/>
            <person name="Ben-David R."/>
            <person name="Dolezel J."/>
            <person name="Simkova H."/>
            <person name="Schulze-Lefert P."/>
            <person name="Spanu P.D."/>
            <person name="Bruggmann R."/>
            <person name="Amselem J."/>
            <person name="Quesneville H."/>
            <person name="Ver Loren van Themaat E."/>
            <person name="Paape T."/>
            <person name="Shimizu K.K."/>
            <person name="Keller B."/>
        </authorList>
    </citation>
    <scope>NUCLEOTIDE SEQUENCE [LARGE SCALE GENOMIC DNA]</scope>
    <source>
        <strain evidence="5">96224</strain>
    </source>
</reference>
<proteinExistence type="predicted"/>
<dbReference type="PANTHER" id="PTHR39599:SF2">
    <property type="entry name" value="ANCHORED PROTEIN, PUTATIVE (AFU_ORTHOLOGUE AFUA_1G09650)-RELATED"/>
    <property type="match status" value="1"/>
</dbReference>
<keyword evidence="2" id="KW-0732">Signal</keyword>
<feature type="compositionally biased region" description="Low complexity" evidence="1">
    <location>
        <begin position="288"/>
        <end position="297"/>
    </location>
</feature>
<reference evidence="3" key="2">
    <citation type="submission" date="2013-01" db="EMBL/GenBank/DDBJ databases">
        <title>The wheat powdery mildew genome reveals unique evolution of an obligate biotroph.</title>
        <authorList>
            <person name="Oberhaensli S."/>
            <person name="Wicker T."/>
            <person name="Keller B."/>
        </authorList>
    </citation>
    <scope>NUCLEOTIDE SEQUENCE</scope>
    <source>
        <strain evidence="3">96224</strain>
    </source>
</reference>
<dbReference type="EMBL" id="KE373658">
    <property type="protein sequence ID" value="EPQ67301.1"/>
    <property type="molecule type" value="Genomic_DNA"/>
</dbReference>
<feature type="region of interest" description="Disordered" evidence="1">
    <location>
        <begin position="277"/>
        <end position="328"/>
    </location>
</feature>
<dbReference type="OrthoDB" id="2426396at2759"/>
<reference evidence="4" key="3">
    <citation type="submission" date="2018-07" db="EMBL/GenBank/DDBJ databases">
        <authorList>
            <person name="Quirk P.G."/>
            <person name="Krulwich T.A."/>
        </authorList>
    </citation>
    <scope>NUCLEOTIDE SEQUENCE</scope>
    <source>
        <strain evidence="4">96224</strain>
    </source>
</reference>